<proteinExistence type="predicted"/>
<sequence>MDIPALSMALSQNRILNDVGIAMLSKNLDFMEDVGSGLVESIDAVSELSVNPNIGSNIDIRI</sequence>
<organism evidence="1 2">
    <name type="scientific">Butyrivibrio hungatei</name>
    <dbReference type="NCBI Taxonomy" id="185008"/>
    <lineage>
        <taxon>Bacteria</taxon>
        <taxon>Bacillati</taxon>
        <taxon>Bacillota</taxon>
        <taxon>Clostridia</taxon>
        <taxon>Lachnospirales</taxon>
        <taxon>Lachnospiraceae</taxon>
        <taxon>Butyrivibrio</taxon>
    </lineage>
</organism>
<evidence type="ECO:0000313" key="2">
    <source>
        <dbReference type="Proteomes" id="UP000179284"/>
    </source>
</evidence>
<dbReference type="RefSeq" id="WP_071177097.1">
    <property type="nucleotide sequence ID" value="NZ_CP017831.1"/>
</dbReference>
<protein>
    <recommendedName>
        <fullName evidence="3">Motility protein</fullName>
    </recommendedName>
</protein>
<keyword evidence="2" id="KW-1185">Reference proteome</keyword>
<evidence type="ECO:0008006" key="3">
    <source>
        <dbReference type="Google" id="ProtNLM"/>
    </source>
</evidence>
<dbReference type="InterPro" id="IPR025906">
    <property type="entry name" value="YjfB_motility"/>
</dbReference>
<dbReference type="Proteomes" id="UP000179284">
    <property type="component" value="Chromosome I"/>
</dbReference>
<dbReference type="Pfam" id="PF14070">
    <property type="entry name" value="YjfB_motility"/>
    <property type="match status" value="1"/>
</dbReference>
<dbReference type="OrthoDB" id="1924973at2"/>
<name>A0A1D9P4Q4_9FIRM</name>
<gene>
    <name evidence="1" type="ORF">bhn_I2469</name>
</gene>
<accession>A0A1D9P4Q4</accession>
<reference evidence="2" key="1">
    <citation type="submission" date="2016-10" db="EMBL/GenBank/DDBJ databases">
        <title>The complete genome sequence of the rumen bacterium Butyrivibrio hungatei MB2003.</title>
        <authorList>
            <person name="Palevich N."/>
            <person name="Kelly W.J."/>
            <person name="Leahy S.C."/>
            <person name="Altermann E."/>
            <person name="Rakonjac J."/>
            <person name="Attwood G.T."/>
        </authorList>
    </citation>
    <scope>NUCLEOTIDE SEQUENCE [LARGE SCALE GENOMIC DNA]</scope>
    <source>
        <strain evidence="2">MB2003</strain>
    </source>
</reference>
<dbReference type="AlphaFoldDB" id="A0A1D9P4Q4"/>
<evidence type="ECO:0000313" key="1">
    <source>
        <dbReference type="EMBL" id="AOZ97501.1"/>
    </source>
</evidence>
<dbReference type="EMBL" id="CP017831">
    <property type="protein sequence ID" value="AOZ97501.1"/>
    <property type="molecule type" value="Genomic_DNA"/>
</dbReference>
<dbReference type="KEGG" id="bhu:bhn_I2469"/>